<feature type="transmembrane region" description="Helical" evidence="1">
    <location>
        <begin position="54"/>
        <end position="80"/>
    </location>
</feature>
<accession>A0A7L1X9H7</accession>
<evidence type="ECO:0000256" key="1">
    <source>
        <dbReference type="SAM" id="Phobius"/>
    </source>
</evidence>
<dbReference type="AlphaFoldDB" id="A0A7L1X9H7"/>
<protein>
    <submittedName>
        <fullName evidence="2">STIMA regulator</fullName>
    </submittedName>
</protein>
<keyword evidence="1" id="KW-1133">Transmembrane helix</keyword>
<dbReference type="PANTHER" id="PTHR31735">
    <property type="entry name" value="VACUOLAR MEMBRANE PROTEIN YPL162C"/>
    <property type="match status" value="1"/>
</dbReference>
<keyword evidence="3" id="KW-1185">Reference proteome</keyword>
<proteinExistence type="predicted"/>
<feature type="non-terminal residue" evidence="2">
    <location>
        <position position="235"/>
    </location>
</feature>
<comment type="caution">
    <text evidence="2">The sequence shown here is derived from an EMBL/GenBank/DDBJ whole genome shotgun (WGS) entry which is preliminary data.</text>
</comment>
<feature type="non-terminal residue" evidence="2">
    <location>
        <position position="1"/>
    </location>
</feature>
<dbReference type="Proteomes" id="UP000565698">
    <property type="component" value="Unassembled WGS sequence"/>
</dbReference>
<sequence length="235" mass="27099">SLFAVKRFREPEEERRPWKIWLFDIFKQILSAVLIHTFNVFLTNYTEDDSCSLYLINFLLDTTLGLLLTWLGVKVVSWIVHRKNCKYLVFGEYGDPPQLAAVFYQCCLYLLITGLGKAVISLVVFIPGLTKLQQILLDYIPNPQLELFLVMGVVPLVVNIIMFWIVDSWIMRKNKQKDTLNINGSTETPQAKWTEESQALLSPDMDFNESESDGDTLGLQGRNQKMKQPIYQVVI</sequence>
<feature type="transmembrane region" description="Helical" evidence="1">
    <location>
        <begin position="21"/>
        <end position="42"/>
    </location>
</feature>
<feature type="transmembrane region" description="Helical" evidence="1">
    <location>
        <begin position="147"/>
        <end position="166"/>
    </location>
</feature>
<dbReference type="GO" id="GO:0016020">
    <property type="term" value="C:membrane"/>
    <property type="evidence" value="ECO:0007669"/>
    <property type="project" value="TreeGrafter"/>
</dbReference>
<dbReference type="EMBL" id="VXBW01003021">
    <property type="protein sequence ID" value="NXP06876.1"/>
    <property type="molecule type" value="Genomic_DNA"/>
</dbReference>
<keyword evidence="1" id="KW-0472">Membrane</keyword>
<name>A0A7L1X9H7_9AVES</name>
<organism evidence="2 3">
    <name type="scientific">Thinocorus orbignyianus</name>
    <dbReference type="NCBI Taxonomy" id="161742"/>
    <lineage>
        <taxon>Eukaryota</taxon>
        <taxon>Metazoa</taxon>
        <taxon>Chordata</taxon>
        <taxon>Craniata</taxon>
        <taxon>Vertebrata</taxon>
        <taxon>Euteleostomi</taxon>
        <taxon>Archelosauria</taxon>
        <taxon>Archosauria</taxon>
        <taxon>Dinosauria</taxon>
        <taxon>Saurischia</taxon>
        <taxon>Theropoda</taxon>
        <taxon>Coelurosauria</taxon>
        <taxon>Aves</taxon>
        <taxon>Neognathae</taxon>
        <taxon>Neoaves</taxon>
        <taxon>Aequornithes</taxon>
        <taxon>Ciconiiformes</taxon>
        <taxon>Thinocoridae</taxon>
        <taxon>Thinocorus</taxon>
    </lineage>
</organism>
<gene>
    <name evidence="2" type="primary">Stimate_0</name>
    <name evidence="2" type="ORF">THIORB_R05208</name>
</gene>
<evidence type="ECO:0000313" key="2">
    <source>
        <dbReference type="EMBL" id="NXP06876.1"/>
    </source>
</evidence>
<dbReference type="InterPro" id="IPR022127">
    <property type="entry name" value="STIMATE/YPL162C"/>
</dbReference>
<dbReference type="PANTHER" id="PTHR31735:SF3">
    <property type="entry name" value="TRANSMEMBRANE PROTEIN 110-RELATED"/>
    <property type="match status" value="1"/>
</dbReference>
<dbReference type="OrthoDB" id="431202at2759"/>
<dbReference type="Pfam" id="PF12400">
    <property type="entry name" value="STIMATE"/>
    <property type="match status" value="1"/>
</dbReference>
<feature type="transmembrane region" description="Helical" evidence="1">
    <location>
        <begin position="101"/>
        <end position="127"/>
    </location>
</feature>
<reference evidence="2 3" key="1">
    <citation type="submission" date="2019-09" db="EMBL/GenBank/DDBJ databases">
        <title>Bird 10,000 Genomes (B10K) Project - Family phase.</title>
        <authorList>
            <person name="Zhang G."/>
        </authorList>
    </citation>
    <scope>NUCLEOTIDE SEQUENCE [LARGE SCALE GENOMIC DNA]</scope>
    <source>
        <strain evidence="2">B10K-DU-002-47</strain>
        <tissue evidence="2">Muscle</tissue>
    </source>
</reference>
<keyword evidence="1" id="KW-0812">Transmembrane</keyword>
<evidence type="ECO:0000313" key="3">
    <source>
        <dbReference type="Proteomes" id="UP000565698"/>
    </source>
</evidence>